<dbReference type="EMBL" id="JABSTR010000006">
    <property type="protein sequence ID" value="KAH9372454.1"/>
    <property type="molecule type" value="Genomic_DNA"/>
</dbReference>
<feature type="region of interest" description="Disordered" evidence="1">
    <location>
        <begin position="468"/>
        <end position="497"/>
    </location>
</feature>
<comment type="caution">
    <text evidence="2">The sequence shown here is derived from an EMBL/GenBank/DDBJ whole genome shotgun (WGS) entry which is preliminary data.</text>
</comment>
<feature type="region of interest" description="Disordered" evidence="1">
    <location>
        <begin position="1"/>
        <end position="29"/>
    </location>
</feature>
<dbReference type="OrthoDB" id="6379801at2759"/>
<feature type="compositionally biased region" description="Polar residues" evidence="1">
    <location>
        <begin position="1"/>
        <end position="10"/>
    </location>
</feature>
<dbReference type="Proteomes" id="UP000821853">
    <property type="component" value="Chromosome 4"/>
</dbReference>
<protein>
    <recommendedName>
        <fullName evidence="4">CCHC-type domain-containing protein</fullName>
    </recommendedName>
</protein>
<feature type="region of interest" description="Disordered" evidence="1">
    <location>
        <begin position="324"/>
        <end position="400"/>
    </location>
</feature>
<feature type="compositionally biased region" description="Polar residues" evidence="1">
    <location>
        <begin position="326"/>
        <end position="344"/>
    </location>
</feature>
<sequence length="621" mass="68453">MESQSASGNADDQHLSPADATEDDEMESHIDQDASALGCVAQNEQPWITVTNRANKRRLRSSQAVTLQHQLIVTPTKPTLRQNRPTVRQPRLPPFPADDYKLAIRPRGGLQLSKVSPRTLLLAVIQEAHITDEKPDIRLRVDEKQNVLSLSTSSEKIAIELSKMSKITLNATAYGIASYGVAPDNSCKGVLYGIGHDTTPEEILNEIEAPGYEVLACRRLGESQAMLITFCGKRVPFFVNAYGQTIRCYLYKRTVPHCRKCNQAGHREDVCPQPPDTPKCRACGVSLTSEEHECRPHCALCAGEHPTAAKPCPKIFLPPVNRRKQSLTADSTGKARSQLSGSRGQHSDGHQSRSSERKRSLSRGRSSSRNRSGSRRRSSTSRSGTPVRARSAAARRGIKDGTLQVRWAEVASPGARNPPPPVSPQLAQERALRFRAQKELAAIKGENASLMAEITRIRADLTSVKEEMRKAGETPNTSAETTPVIKTKRPDASTTDPALNGAAATTISKSEQSAHPTQYATMQQVEATFTTAIRTLEQSMQQQFETMQTQVQRQIEQFVSRIEFQKGQFAAQANSQHQQFADHCVTLEARVTALEQAQFATQANSQQHQISANFADQWVKI</sequence>
<feature type="compositionally biased region" description="Basic and acidic residues" evidence="1">
    <location>
        <begin position="345"/>
        <end position="359"/>
    </location>
</feature>
<dbReference type="VEuPathDB" id="VectorBase:HLOH_058884"/>
<accession>A0A9J6G1X8</accession>
<evidence type="ECO:0000313" key="3">
    <source>
        <dbReference type="Proteomes" id="UP000821853"/>
    </source>
</evidence>
<keyword evidence="3" id="KW-1185">Reference proteome</keyword>
<gene>
    <name evidence="2" type="ORF">HPB48_011304</name>
</gene>
<dbReference type="AlphaFoldDB" id="A0A9J6G1X8"/>
<feature type="compositionally biased region" description="Basic residues" evidence="1">
    <location>
        <begin position="360"/>
        <end position="379"/>
    </location>
</feature>
<evidence type="ECO:0000256" key="1">
    <source>
        <dbReference type="SAM" id="MobiDB-lite"/>
    </source>
</evidence>
<evidence type="ECO:0000313" key="2">
    <source>
        <dbReference type="EMBL" id="KAH9372454.1"/>
    </source>
</evidence>
<organism evidence="2 3">
    <name type="scientific">Haemaphysalis longicornis</name>
    <name type="common">Bush tick</name>
    <dbReference type="NCBI Taxonomy" id="44386"/>
    <lineage>
        <taxon>Eukaryota</taxon>
        <taxon>Metazoa</taxon>
        <taxon>Ecdysozoa</taxon>
        <taxon>Arthropoda</taxon>
        <taxon>Chelicerata</taxon>
        <taxon>Arachnida</taxon>
        <taxon>Acari</taxon>
        <taxon>Parasitiformes</taxon>
        <taxon>Ixodida</taxon>
        <taxon>Ixodoidea</taxon>
        <taxon>Ixodidae</taxon>
        <taxon>Haemaphysalinae</taxon>
        <taxon>Haemaphysalis</taxon>
    </lineage>
</organism>
<proteinExistence type="predicted"/>
<reference evidence="2 3" key="1">
    <citation type="journal article" date="2020" name="Cell">
        <title>Large-Scale Comparative Analyses of Tick Genomes Elucidate Their Genetic Diversity and Vector Capacities.</title>
        <authorList>
            <consortium name="Tick Genome and Microbiome Consortium (TIGMIC)"/>
            <person name="Jia N."/>
            <person name="Wang J."/>
            <person name="Shi W."/>
            <person name="Du L."/>
            <person name="Sun Y."/>
            <person name="Zhan W."/>
            <person name="Jiang J.F."/>
            <person name="Wang Q."/>
            <person name="Zhang B."/>
            <person name="Ji P."/>
            <person name="Bell-Sakyi L."/>
            <person name="Cui X.M."/>
            <person name="Yuan T.T."/>
            <person name="Jiang B.G."/>
            <person name="Yang W.F."/>
            <person name="Lam T.T."/>
            <person name="Chang Q.C."/>
            <person name="Ding S.J."/>
            <person name="Wang X.J."/>
            <person name="Zhu J.G."/>
            <person name="Ruan X.D."/>
            <person name="Zhao L."/>
            <person name="Wei J.T."/>
            <person name="Ye R.Z."/>
            <person name="Que T.C."/>
            <person name="Du C.H."/>
            <person name="Zhou Y.H."/>
            <person name="Cheng J.X."/>
            <person name="Dai P.F."/>
            <person name="Guo W.B."/>
            <person name="Han X.H."/>
            <person name="Huang E.J."/>
            <person name="Li L.F."/>
            <person name="Wei W."/>
            <person name="Gao Y.C."/>
            <person name="Liu J.Z."/>
            <person name="Shao H.Z."/>
            <person name="Wang X."/>
            <person name="Wang C.C."/>
            <person name="Yang T.C."/>
            <person name="Huo Q.B."/>
            <person name="Li W."/>
            <person name="Chen H.Y."/>
            <person name="Chen S.E."/>
            <person name="Zhou L.G."/>
            <person name="Ni X.B."/>
            <person name="Tian J.H."/>
            <person name="Sheng Y."/>
            <person name="Liu T."/>
            <person name="Pan Y.S."/>
            <person name="Xia L.Y."/>
            <person name="Li J."/>
            <person name="Zhao F."/>
            <person name="Cao W.C."/>
        </authorList>
    </citation>
    <scope>NUCLEOTIDE SEQUENCE [LARGE SCALE GENOMIC DNA]</scope>
    <source>
        <strain evidence="2">HaeL-2018</strain>
    </source>
</reference>
<evidence type="ECO:0008006" key="4">
    <source>
        <dbReference type="Google" id="ProtNLM"/>
    </source>
</evidence>
<name>A0A9J6G1X8_HAELO</name>